<dbReference type="InterPro" id="IPR019799">
    <property type="entry name" value="Glyco_hydro_22_CS"/>
</dbReference>
<keyword evidence="2" id="KW-0929">Antimicrobial</keyword>
<dbReference type="GO" id="GO:0042742">
    <property type="term" value="P:defense response to bacterium"/>
    <property type="evidence" value="ECO:0007669"/>
    <property type="project" value="UniProtKB-KW"/>
</dbReference>
<dbReference type="SUPFAM" id="SSF53955">
    <property type="entry name" value="Lysozyme-like"/>
    <property type="match status" value="1"/>
</dbReference>
<organism evidence="5 6">
    <name type="scientific">Pangasianodon hypophthalmus</name>
    <name type="common">Striped catfish</name>
    <name type="synonym">Helicophagus hypophthalmus</name>
    <dbReference type="NCBI Taxonomy" id="310915"/>
    <lineage>
        <taxon>Eukaryota</taxon>
        <taxon>Metazoa</taxon>
        <taxon>Chordata</taxon>
        <taxon>Craniata</taxon>
        <taxon>Vertebrata</taxon>
        <taxon>Euteleostomi</taxon>
        <taxon>Actinopterygii</taxon>
        <taxon>Neopterygii</taxon>
        <taxon>Teleostei</taxon>
        <taxon>Ostariophysi</taxon>
        <taxon>Siluriformes</taxon>
        <taxon>Pangasiidae</taxon>
        <taxon>Pangasianodon</taxon>
    </lineage>
</organism>
<sequence>MLVRGKPAWSMEMLAVLVVLMLVPTWIDGLLLKKCELKSQLEAAFSKLQGEKAEDIIAKLACTVEHISGFNTSLLTITDQFDPRTLIITPFLYGHDDHYSSGMKELPVTSKGTNIVSENYVIRENVVVTEEPLITLHIVGEDKFIPGKAEVQPEEKVVQLSDIACDSGSSHSMILCGLDCSALTDDDITDDIACLMTLAKKVKAMTFTQKCLSVEPSHYFAECG</sequence>
<proteinExistence type="predicted"/>
<dbReference type="PANTHER" id="PTHR11407">
    <property type="entry name" value="LYSOZYME C"/>
    <property type="match status" value="1"/>
</dbReference>
<evidence type="ECO:0000313" key="6">
    <source>
        <dbReference type="Proteomes" id="UP000327468"/>
    </source>
</evidence>
<evidence type="ECO:0000256" key="1">
    <source>
        <dbReference type="ARBA" id="ARBA00012732"/>
    </source>
</evidence>
<evidence type="ECO:0000256" key="2">
    <source>
        <dbReference type="ARBA" id="ARBA00022638"/>
    </source>
</evidence>
<keyword evidence="3" id="KW-1015">Disulfide bond</keyword>
<evidence type="ECO:0000259" key="4">
    <source>
        <dbReference type="PROSITE" id="PS00128"/>
    </source>
</evidence>
<accession>A0A5N5JY95</accession>
<dbReference type="Proteomes" id="UP000327468">
    <property type="component" value="Chromosome 26"/>
</dbReference>
<dbReference type="EMBL" id="VFJC01000027">
    <property type="protein sequence ID" value="KAB5523626.1"/>
    <property type="molecule type" value="Genomic_DNA"/>
</dbReference>
<keyword evidence="6" id="KW-1185">Reference proteome</keyword>
<comment type="caution">
    <text evidence="5">The sequence shown here is derived from an EMBL/GenBank/DDBJ whole genome shotgun (WGS) entry which is preliminary data.</text>
</comment>
<dbReference type="EC" id="3.2.1.17" evidence="1"/>
<dbReference type="InterPro" id="IPR023346">
    <property type="entry name" value="Lysozyme-like_dom_sf"/>
</dbReference>
<name>A0A5N5JY95_PANHP</name>
<dbReference type="Gene3D" id="1.10.530.10">
    <property type="match status" value="2"/>
</dbReference>
<dbReference type="GO" id="GO:0031640">
    <property type="term" value="P:killing of cells of another organism"/>
    <property type="evidence" value="ECO:0007669"/>
    <property type="project" value="UniProtKB-KW"/>
</dbReference>
<dbReference type="AlphaFoldDB" id="A0A5N5JY95"/>
<evidence type="ECO:0000256" key="3">
    <source>
        <dbReference type="ARBA" id="ARBA00023157"/>
    </source>
</evidence>
<reference evidence="5 6" key="1">
    <citation type="submission" date="2019-06" db="EMBL/GenBank/DDBJ databases">
        <title>A chromosome-scale genome assembly of the striped catfish, Pangasianodon hypophthalmus.</title>
        <authorList>
            <person name="Wen M."/>
            <person name="Zahm M."/>
            <person name="Roques C."/>
            <person name="Cabau C."/>
            <person name="Klopp C."/>
            <person name="Donnadieu C."/>
            <person name="Jouanno E."/>
            <person name="Avarre J.-C."/>
            <person name="Campet M."/>
            <person name="Ha T.T.T."/>
            <person name="Dugue R."/>
            <person name="Lampietro C."/>
            <person name="Louis A."/>
            <person name="Herpin A."/>
            <person name="Echchiki A."/>
            <person name="Berthelot C."/>
            <person name="Parey E."/>
            <person name="Roest-Crollius H."/>
            <person name="Braasch I."/>
            <person name="Postlethwait J."/>
            <person name="Bobe J."/>
            <person name="Montfort J."/>
            <person name="Bouchez O."/>
            <person name="Begum T."/>
            <person name="Schartl M."/>
            <person name="Guiguen Y."/>
        </authorList>
    </citation>
    <scope>NUCLEOTIDE SEQUENCE [LARGE SCALE GENOMIC DNA]</scope>
    <source>
        <strain evidence="5 6">Indonesia</strain>
        <tissue evidence="5">Blood</tissue>
    </source>
</reference>
<dbReference type="PROSITE" id="PS00128">
    <property type="entry name" value="GLYCOSYL_HYDROL_F22_1"/>
    <property type="match status" value="1"/>
</dbReference>
<dbReference type="InterPro" id="IPR001916">
    <property type="entry name" value="Glyco_hydro_22"/>
</dbReference>
<protein>
    <recommendedName>
        <fullName evidence="1">lysozyme</fullName>
        <ecNumber evidence="1">3.2.1.17</ecNumber>
    </recommendedName>
</protein>
<evidence type="ECO:0000313" key="5">
    <source>
        <dbReference type="EMBL" id="KAB5523626.1"/>
    </source>
</evidence>
<keyword evidence="2" id="KW-0081">Bacteriolytic enzyme</keyword>
<feature type="domain" description="Glycosyl hydrolases family 22 (GH22)" evidence="4">
    <location>
        <begin position="176"/>
        <end position="194"/>
    </location>
</feature>
<dbReference type="GO" id="GO:0003796">
    <property type="term" value="F:lysozyme activity"/>
    <property type="evidence" value="ECO:0007669"/>
    <property type="project" value="UniProtKB-EC"/>
</dbReference>
<dbReference type="PANTHER" id="PTHR11407:SF63">
    <property type="entry name" value="LYSOZYME C"/>
    <property type="match status" value="1"/>
</dbReference>
<gene>
    <name evidence="5" type="ORF">PHYPO_G00154740</name>
</gene>